<sequence length="192" mass="22816">MLSKLGHNSNHDISFNLHALPSTLSIIWDQHNAHIPIDKSVRQICKAITHSQKLYHWLNHSTMTQIKTATYNQQINFELIAKYFNYNPYNHATSRFLTKFRAWQLKTSNNLLPTMDRLEHLYPKLIRNTINCWLCNAHIETNDHLWTCTRGLHTFIPHLHRYVAELIRFIREHCDQGDTFLEDNIKRNNIFA</sequence>
<evidence type="ECO:0000313" key="2">
    <source>
        <dbReference type="EMBL" id="GES87317.1"/>
    </source>
</evidence>
<reference evidence="2" key="2">
    <citation type="submission" date="2019-10" db="EMBL/GenBank/DDBJ databases">
        <title>Conservation and host-specific expression of non-tandemly repeated heterogenous ribosome RNA gene in arbuscular mycorrhizal fungi.</title>
        <authorList>
            <person name="Maeda T."/>
            <person name="Kobayashi Y."/>
            <person name="Nakagawa T."/>
            <person name="Ezawa T."/>
            <person name="Yamaguchi K."/>
            <person name="Bino T."/>
            <person name="Nishimoto Y."/>
            <person name="Shigenobu S."/>
            <person name="Kawaguchi M."/>
        </authorList>
    </citation>
    <scope>NUCLEOTIDE SEQUENCE</scope>
    <source>
        <strain evidence="2">HR1</strain>
    </source>
</reference>
<keyword evidence="3" id="KW-1185">Reference proteome</keyword>
<organism evidence="1 3">
    <name type="scientific">Rhizophagus clarus</name>
    <dbReference type="NCBI Taxonomy" id="94130"/>
    <lineage>
        <taxon>Eukaryota</taxon>
        <taxon>Fungi</taxon>
        <taxon>Fungi incertae sedis</taxon>
        <taxon>Mucoromycota</taxon>
        <taxon>Glomeromycotina</taxon>
        <taxon>Glomeromycetes</taxon>
        <taxon>Glomerales</taxon>
        <taxon>Glomeraceae</taxon>
        <taxon>Rhizophagus</taxon>
    </lineage>
</organism>
<dbReference type="Proteomes" id="UP000615446">
    <property type="component" value="Unassembled WGS sequence"/>
</dbReference>
<dbReference type="EMBL" id="BLAL01000165">
    <property type="protein sequence ID" value="GES87317.1"/>
    <property type="molecule type" value="Genomic_DNA"/>
</dbReference>
<protein>
    <submittedName>
        <fullName evidence="2">Ribonuclease H-like domain-containing protein</fullName>
    </submittedName>
</protein>
<evidence type="ECO:0000313" key="1">
    <source>
        <dbReference type="EMBL" id="GBB93800.1"/>
    </source>
</evidence>
<dbReference type="OrthoDB" id="2386076at2759"/>
<name>A0A2Z6QUZ2_9GLOM</name>
<dbReference type="Proteomes" id="UP000247702">
    <property type="component" value="Unassembled WGS sequence"/>
</dbReference>
<reference evidence="1 3" key="1">
    <citation type="submission" date="2017-11" db="EMBL/GenBank/DDBJ databases">
        <title>The genome of Rhizophagus clarus HR1 reveals common genetic basis of auxotrophy among arbuscular mycorrhizal fungi.</title>
        <authorList>
            <person name="Kobayashi Y."/>
        </authorList>
    </citation>
    <scope>NUCLEOTIDE SEQUENCE [LARGE SCALE GENOMIC DNA]</scope>
    <source>
        <strain evidence="1 3">HR1</strain>
    </source>
</reference>
<dbReference type="EMBL" id="BEXD01001371">
    <property type="protein sequence ID" value="GBB93800.1"/>
    <property type="molecule type" value="Genomic_DNA"/>
</dbReference>
<evidence type="ECO:0000313" key="3">
    <source>
        <dbReference type="Proteomes" id="UP000247702"/>
    </source>
</evidence>
<accession>A0A2Z6QUZ2</accession>
<proteinExistence type="predicted"/>
<dbReference type="AlphaFoldDB" id="A0A2Z6QUZ2"/>
<gene>
    <name evidence="2" type="ORF">RCL2_001432100</name>
    <name evidence="1" type="ORF">RclHR1_22310002</name>
</gene>
<comment type="caution">
    <text evidence="1">The sequence shown here is derived from an EMBL/GenBank/DDBJ whole genome shotgun (WGS) entry which is preliminary data.</text>
</comment>